<dbReference type="InterPro" id="IPR013725">
    <property type="entry name" value="DNA_replication_fac_RFC1_C"/>
</dbReference>
<dbReference type="CDD" id="cd00009">
    <property type="entry name" value="AAA"/>
    <property type="match status" value="1"/>
</dbReference>
<dbReference type="InterPro" id="IPR012178">
    <property type="entry name" value="RFC1"/>
</dbReference>
<feature type="compositionally biased region" description="Pro residues" evidence="12">
    <location>
        <begin position="234"/>
        <end position="244"/>
    </location>
</feature>
<keyword evidence="4" id="KW-0597">Phosphoprotein</keyword>
<evidence type="ECO:0000313" key="14">
    <source>
        <dbReference type="EMBL" id="PUU75823.1"/>
    </source>
</evidence>
<dbReference type="OrthoDB" id="446168at2759"/>
<evidence type="ECO:0000256" key="4">
    <source>
        <dbReference type="ARBA" id="ARBA00022553"/>
    </source>
</evidence>
<feature type="region of interest" description="Disordered" evidence="12">
    <location>
        <begin position="1"/>
        <end position="272"/>
    </location>
</feature>
<feature type="coiled-coil region" evidence="11">
    <location>
        <begin position="363"/>
        <end position="391"/>
    </location>
</feature>
<dbReference type="FunFam" id="3.40.50.300:FF:000395">
    <property type="entry name" value="Replication factor C subunit 1"/>
    <property type="match status" value="1"/>
</dbReference>
<feature type="compositionally biased region" description="Basic and acidic residues" evidence="12">
    <location>
        <begin position="213"/>
        <end position="228"/>
    </location>
</feature>
<accession>A0A2T6ZK18</accession>
<feature type="compositionally biased region" description="Basic residues" evidence="12">
    <location>
        <begin position="203"/>
        <end position="212"/>
    </location>
</feature>
<keyword evidence="6 10" id="KW-0547">Nucleotide-binding</keyword>
<dbReference type="Pfam" id="PF00533">
    <property type="entry name" value="BRCT"/>
    <property type="match status" value="1"/>
</dbReference>
<organism evidence="14 15">
    <name type="scientific">Tuber borchii</name>
    <name type="common">White truffle</name>
    <dbReference type="NCBI Taxonomy" id="42251"/>
    <lineage>
        <taxon>Eukaryota</taxon>
        <taxon>Fungi</taxon>
        <taxon>Dikarya</taxon>
        <taxon>Ascomycota</taxon>
        <taxon>Pezizomycotina</taxon>
        <taxon>Pezizomycetes</taxon>
        <taxon>Pezizales</taxon>
        <taxon>Tuberaceae</taxon>
        <taxon>Tuber</taxon>
    </lineage>
</organism>
<feature type="compositionally biased region" description="Basic and acidic residues" evidence="12">
    <location>
        <begin position="924"/>
        <end position="953"/>
    </location>
</feature>
<dbReference type="GO" id="GO:0006281">
    <property type="term" value="P:DNA repair"/>
    <property type="evidence" value="ECO:0007669"/>
    <property type="project" value="InterPro"/>
</dbReference>
<dbReference type="AlphaFoldDB" id="A0A2T6ZK18"/>
<dbReference type="SMART" id="SM00292">
    <property type="entry name" value="BRCT"/>
    <property type="match status" value="1"/>
</dbReference>
<dbReference type="InterPro" id="IPR036420">
    <property type="entry name" value="BRCT_dom_sf"/>
</dbReference>
<dbReference type="PROSITE" id="PS50172">
    <property type="entry name" value="BRCT"/>
    <property type="match status" value="1"/>
</dbReference>
<name>A0A2T6ZK18_TUBBO</name>
<dbReference type="GO" id="GO:0003677">
    <property type="term" value="F:DNA binding"/>
    <property type="evidence" value="ECO:0007669"/>
    <property type="project" value="UniProtKB-KW"/>
</dbReference>
<feature type="domain" description="BRCT" evidence="13">
    <location>
        <begin position="274"/>
        <end position="351"/>
    </location>
</feature>
<proteinExistence type="inferred from homology"/>
<keyword evidence="9 10" id="KW-0539">Nucleus</keyword>
<comment type="similarity">
    <text evidence="2 10">Belongs to the activator 1 large subunit family.</text>
</comment>
<keyword evidence="5 10" id="KW-0235">DNA replication</keyword>
<comment type="caution">
    <text evidence="14">The sequence shown here is derived from an EMBL/GenBank/DDBJ whole genome shotgun (WGS) entry which is preliminary data.</text>
</comment>
<feature type="compositionally biased region" description="Acidic residues" evidence="12">
    <location>
        <begin position="74"/>
        <end position="85"/>
    </location>
</feature>
<comment type="subcellular location">
    <subcellularLocation>
        <location evidence="1 10">Nucleus</location>
    </subcellularLocation>
</comment>
<evidence type="ECO:0000256" key="5">
    <source>
        <dbReference type="ARBA" id="ARBA00022705"/>
    </source>
</evidence>
<dbReference type="Gene3D" id="3.40.50.10190">
    <property type="entry name" value="BRCT domain"/>
    <property type="match status" value="1"/>
</dbReference>
<feature type="compositionally biased region" description="Basic and acidic residues" evidence="12">
    <location>
        <begin position="245"/>
        <end position="257"/>
    </location>
</feature>
<keyword evidence="8" id="KW-0238">DNA-binding</keyword>
<dbReference type="EMBL" id="NESQ01000213">
    <property type="protein sequence ID" value="PUU75823.1"/>
    <property type="molecule type" value="Genomic_DNA"/>
</dbReference>
<feature type="region of interest" description="Disordered" evidence="12">
    <location>
        <begin position="916"/>
        <end position="993"/>
    </location>
</feature>
<evidence type="ECO:0000256" key="11">
    <source>
        <dbReference type="SAM" id="Coils"/>
    </source>
</evidence>
<evidence type="ECO:0000256" key="10">
    <source>
        <dbReference type="PIRNR" id="PIRNR036578"/>
    </source>
</evidence>
<protein>
    <recommendedName>
        <fullName evidence="3 10">Replication factor C subunit 1</fullName>
    </recommendedName>
</protein>
<dbReference type="STRING" id="42251.A0A2T6ZK18"/>
<dbReference type="PIRSF" id="PIRSF036578">
    <property type="entry name" value="RFC1"/>
    <property type="match status" value="1"/>
</dbReference>
<evidence type="ECO:0000256" key="1">
    <source>
        <dbReference type="ARBA" id="ARBA00004123"/>
    </source>
</evidence>
<dbReference type="Pfam" id="PF25361">
    <property type="entry name" value="AAA_lid_RFC1"/>
    <property type="match status" value="1"/>
</dbReference>
<evidence type="ECO:0000259" key="13">
    <source>
        <dbReference type="PROSITE" id="PS50172"/>
    </source>
</evidence>
<dbReference type="GO" id="GO:0005663">
    <property type="term" value="C:DNA replication factor C complex"/>
    <property type="evidence" value="ECO:0007669"/>
    <property type="project" value="InterPro"/>
</dbReference>
<dbReference type="GO" id="GO:0003689">
    <property type="term" value="F:DNA clamp loader activity"/>
    <property type="evidence" value="ECO:0007669"/>
    <property type="project" value="UniProtKB-UniRule"/>
</dbReference>
<dbReference type="GO" id="GO:0016887">
    <property type="term" value="F:ATP hydrolysis activity"/>
    <property type="evidence" value="ECO:0007669"/>
    <property type="project" value="InterPro"/>
</dbReference>
<dbReference type="FunFam" id="1.20.272.10:FF:000005">
    <property type="entry name" value="Replication factor C subunit 1"/>
    <property type="match status" value="1"/>
</dbReference>
<dbReference type="Proteomes" id="UP000244722">
    <property type="component" value="Unassembled WGS sequence"/>
</dbReference>
<dbReference type="GO" id="GO:0005634">
    <property type="term" value="C:nucleus"/>
    <property type="evidence" value="ECO:0007669"/>
    <property type="project" value="UniProtKB-SubCell"/>
</dbReference>
<evidence type="ECO:0000256" key="2">
    <source>
        <dbReference type="ARBA" id="ARBA00006116"/>
    </source>
</evidence>
<evidence type="ECO:0000313" key="15">
    <source>
        <dbReference type="Proteomes" id="UP000244722"/>
    </source>
</evidence>
<dbReference type="InterPro" id="IPR003959">
    <property type="entry name" value="ATPase_AAA_core"/>
</dbReference>
<evidence type="ECO:0000256" key="3">
    <source>
        <dbReference type="ARBA" id="ARBA00020401"/>
    </source>
</evidence>
<keyword evidence="7 10" id="KW-0067">ATP-binding</keyword>
<sequence>MVTLYGGTERNEDSDDEEKPAKKIAKKPTPKKNTKENKSEPTTTANYFASTGKNKILRTSPRKPKKPEPKEENFLDDEEFDEGIYAEEFKKLEDDYKEDEDEDAKPSFAVVVEKNGQAKSKAKASPPTRRQRPSLPKGGDVNTNSFVVDDAEEDEYVKPKRQSAATPATRKCKTAQLRNEHEDDDDDDEIEQAKPTVRASKPATRKAKAVPKKSKEAPKESESVRKILDSVPIFRPPTPPPPTDGEPKKFNYRDFKQRQGAAPTAPGSKEIPVGEENCLTGLTFVFTGILESLAREDGQQLVKKYGGKVTSAPSSKTSYVVLGSDAGPKKVETIRKLKIKTINEDGLFQLISALPANGGDGLAAKANEAKKAAEEQKVRELAKEMDNETKSKGKEAIEKEATELWTVKYAPSQLTQICGNKGQVEKLGRWLKNWPKNLKTDFKMRGADGMGGARAVMIHGPPGIGKTTAAHLVAKLEGYDIVEYNASDTRSKKLMEEKLRGVLDNRSLLGYFAGDGKNVEHSKQKMVLIMDEVDGMSAGDRGGVGQLAAVCKKTNIPIICICNERRLPKMRPFDMVTYDIAFRRPDATAVRSRIMSIAYREGIKLPPNVIDQLVEGTHADIRQIINMLSTYSTTQSSMTFDQGKNLAKAWEKHVVLKPWDIAQKLLGSEMFAPTSKKTLNDKIELYFNDHEFSYLMVQENYLKTNPARASNYQGKEKNLKMLELVENASESISDGDLVDALIHGPQQQWSLMPAHGMLSTVKPASYMYGGFGGQQFGFTSWLGNNSKQGKLSRFVKEIQSHIRLRASGDRHEVRQNYIPAFYNMLAKRLERDGKDAILEVIDTMDDYFLTKDDWDAIIELIVGPAVLDIPTQTKASFTRQYNSMSHPMPFMKSSSVAAPKASKQDAPDLEDVIVESEDEGGDEDAIKKQAEEEQDLSKDKYVKTKKPKADPKGKGKGKAAPKKNQDDDDDEDNEPKKKPKAASKPRAKAKGKK</sequence>
<dbReference type="FunFam" id="3.40.50.10190:FF:000001">
    <property type="entry name" value="Replication factor C subunit 1"/>
    <property type="match status" value="1"/>
</dbReference>
<gene>
    <name evidence="14" type="ORF">B9Z19DRAFT_1089535</name>
</gene>
<dbReference type="FunFam" id="1.10.8.60:FF:000021">
    <property type="entry name" value="Replication factor C subunit 1"/>
    <property type="match status" value="1"/>
</dbReference>
<dbReference type="GO" id="GO:0006271">
    <property type="term" value="P:DNA strand elongation involved in DNA replication"/>
    <property type="evidence" value="ECO:0007669"/>
    <property type="project" value="UniProtKB-ARBA"/>
</dbReference>
<dbReference type="InterPro" id="IPR001357">
    <property type="entry name" value="BRCT_dom"/>
</dbReference>
<dbReference type="GO" id="GO:0005524">
    <property type="term" value="F:ATP binding"/>
    <property type="evidence" value="ECO:0007669"/>
    <property type="project" value="UniProtKB-UniRule"/>
</dbReference>
<dbReference type="Gene3D" id="1.20.272.10">
    <property type="match status" value="1"/>
</dbReference>
<dbReference type="InterPro" id="IPR047854">
    <property type="entry name" value="RFC_lid"/>
</dbReference>
<dbReference type="CDD" id="cd17752">
    <property type="entry name" value="BRCT_RFC1"/>
    <property type="match status" value="1"/>
</dbReference>
<evidence type="ECO:0000256" key="8">
    <source>
        <dbReference type="ARBA" id="ARBA00023125"/>
    </source>
</evidence>
<dbReference type="CDD" id="cd18140">
    <property type="entry name" value="HLD_clamp_RFC"/>
    <property type="match status" value="1"/>
</dbReference>
<dbReference type="SUPFAM" id="SSF48019">
    <property type="entry name" value="post-AAA+ oligomerization domain-like"/>
    <property type="match status" value="1"/>
</dbReference>
<evidence type="ECO:0000256" key="6">
    <source>
        <dbReference type="ARBA" id="ARBA00022741"/>
    </source>
</evidence>
<evidence type="ECO:0000256" key="12">
    <source>
        <dbReference type="SAM" id="MobiDB-lite"/>
    </source>
</evidence>
<dbReference type="InterPro" id="IPR027417">
    <property type="entry name" value="P-loop_NTPase"/>
</dbReference>
<dbReference type="Gene3D" id="3.40.50.300">
    <property type="entry name" value="P-loop containing nucleotide triphosphate hydrolases"/>
    <property type="match status" value="1"/>
</dbReference>
<keyword evidence="15" id="KW-1185">Reference proteome</keyword>
<feature type="compositionally biased region" description="Basic residues" evidence="12">
    <location>
        <begin position="977"/>
        <end position="993"/>
    </location>
</feature>
<evidence type="ECO:0000256" key="9">
    <source>
        <dbReference type="ARBA" id="ARBA00023242"/>
    </source>
</evidence>
<reference evidence="14 15" key="1">
    <citation type="submission" date="2017-04" db="EMBL/GenBank/DDBJ databases">
        <title>Draft genome sequence of Tuber borchii Vittad., a whitish edible truffle.</title>
        <authorList>
            <consortium name="DOE Joint Genome Institute"/>
            <person name="Murat C."/>
            <person name="Kuo A."/>
            <person name="Barry K.W."/>
            <person name="Clum A."/>
            <person name="Dockter R.B."/>
            <person name="Fauchery L."/>
            <person name="Iotti M."/>
            <person name="Kohler A."/>
            <person name="Labutti K."/>
            <person name="Lindquist E.A."/>
            <person name="Lipzen A."/>
            <person name="Ohm R.A."/>
            <person name="Wang M."/>
            <person name="Grigoriev I.V."/>
            <person name="Zambonelli A."/>
            <person name="Martin F.M."/>
        </authorList>
    </citation>
    <scope>NUCLEOTIDE SEQUENCE [LARGE SCALE GENOMIC DNA]</scope>
    <source>
        <strain evidence="14 15">Tbo3840</strain>
    </source>
</reference>
<dbReference type="SUPFAM" id="SSF52540">
    <property type="entry name" value="P-loop containing nucleoside triphosphate hydrolases"/>
    <property type="match status" value="1"/>
</dbReference>
<dbReference type="InterPro" id="IPR003593">
    <property type="entry name" value="AAA+_ATPase"/>
</dbReference>
<dbReference type="Gene3D" id="1.10.8.60">
    <property type="match status" value="1"/>
</dbReference>
<evidence type="ECO:0000256" key="7">
    <source>
        <dbReference type="ARBA" id="ARBA00022840"/>
    </source>
</evidence>
<keyword evidence="11" id="KW-0175">Coiled coil</keyword>
<dbReference type="PANTHER" id="PTHR23389:SF6">
    <property type="entry name" value="REPLICATION FACTOR C SUBUNIT 1"/>
    <property type="match status" value="1"/>
</dbReference>
<dbReference type="Pfam" id="PF08519">
    <property type="entry name" value="RFC1"/>
    <property type="match status" value="1"/>
</dbReference>
<dbReference type="Pfam" id="PF00004">
    <property type="entry name" value="AAA"/>
    <property type="match status" value="1"/>
</dbReference>
<feature type="compositionally biased region" description="Basic residues" evidence="12">
    <location>
        <begin position="22"/>
        <end position="32"/>
    </location>
</feature>
<dbReference type="SUPFAM" id="SSF52113">
    <property type="entry name" value="BRCT domain"/>
    <property type="match status" value="1"/>
</dbReference>
<dbReference type="PANTHER" id="PTHR23389">
    <property type="entry name" value="CHROMOSOME TRANSMISSION FIDELITY FACTOR 18"/>
    <property type="match status" value="1"/>
</dbReference>
<dbReference type="SMART" id="SM00382">
    <property type="entry name" value="AAA"/>
    <property type="match status" value="1"/>
</dbReference>
<dbReference type="InterPro" id="IPR008921">
    <property type="entry name" value="DNA_pol3_clamp-load_cplx_C"/>
</dbReference>